<evidence type="ECO:0000256" key="6">
    <source>
        <dbReference type="ARBA" id="ARBA00023242"/>
    </source>
</evidence>
<dbReference type="GO" id="GO:0003712">
    <property type="term" value="F:transcription coregulator activity"/>
    <property type="evidence" value="ECO:0007669"/>
    <property type="project" value="InterPro"/>
</dbReference>
<keyword evidence="8" id="KW-0175">Coiled coil</keyword>
<comment type="subcellular location">
    <subcellularLocation>
        <location evidence="1">Nucleus</location>
    </subcellularLocation>
</comment>
<dbReference type="PANTHER" id="PTHR13208:SF2">
    <property type="entry name" value="MEDIATOR OF RNA POLYMERASE II TRANSCRIPTION SUBUNIT 4"/>
    <property type="match status" value="1"/>
</dbReference>
<evidence type="ECO:0000256" key="7">
    <source>
        <dbReference type="ARBA" id="ARBA00031257"/>
    </source>
</evidence>
<keyword evidence="4" id="KW-0805">Transcription regulation</keyword>
<name>A0AA35W0W7_GEOBA</name>
<dbReference type="GO" id="GO:0070847">
    <property type="term" value="C:core mediator complex"/>
    <property type="evidence" value="ECO:0007669"/>
    <property type="project" value="TreeGrafter"/>
</dbReference>
<organism evidence="9 10">
    <name type="scientific">Geodia barretti</name>
    <name type="common">Barrett's horny sponge</name>
    <dbReference type="NCBI Taxonomy" id="519541"/>
    <lineage>
        <taxon>Eukaryota</taxon>
        <taxon>Metazoa</taxon>
        <taxon>Porifera</taxon>
        <taxon>Demospongiae</taxon>
        <taxon>Heteroscleromorpha</taxon>
        <taxon>Tetractinellida</taxon>
        <taxon>Astrophorina</taxon>
        <taxon>Geodiidae</taxon>
        <taxon>Geodia</taxon>
    </lineage>
</organism>
<keyword evidence="6" id="KW-0539">Nucleus</keyword>
<evidence type="ECO:0000256" key="3">
    <source>
        <dbReference type="ARBA" id="ARBA00020629"/>
    </source>
</evidence>
<proteinExistence type="inferred from homology"/>
<dbReference type="PANTHER" id="PTHR13208">
    <property type="entry name" value="MEDIATOR OF RNA POLYMERASE II TRANSCRIPTION SUBUNIT 4"/>
    <property type="match status" value="1"/>
</dbReference>
<evidence type="ECO:0000256" key="8">
    <source>
        <dbReference type="SAM" id="Coils"/>
    </source>
</evidence>
<evidence type="ECO:0000256" key="1">
    <source>
        <dbReference type="ARBA" id="ARBA00004123"/>
    </source>
</evidence>
<dbReference type="AlphaFoldDB" id="A0AA35W0W7"/>
<comment type="similarity">
    <text evidence="2">Belongs to the Mediator complex subunit 4 family.</text>
</comment>
<dbReference type="EMBL" id="CASHTH010000212">
    <property type="protein sequence ID" value="CAI7994469.1"/>
    <property type="molecule type" value="Genomic_DNA"/>
</dbReference>
<evidence type="ECO:0000313" key="10">
    <source>
        <dbReference type="Proteomes" id="UP001174909"/>
    </source>
</evidence>
<evidence type="ECO:0000256" key="5">
    <source>
        <dbReference type="ARBA" id="ARBA00023163"/>
    </source>
</evidence>
<dbReference type="GO" id="GO:0016592">
    <property type="term" value="C:mediator complex"/>
    <property type="evidence" value="ECO:0007669"/>
    <property type="project" value="InterPro"/>
</dbReference>
<keyword evidence="5" id="KW-0804">Transcription</keyword>
<feature type="coiled-coil region" evidence="8">
    <location>
        <begin position="72"/>
        <end position="116"/>
    </location>
</feature>
<gene>
    <name evidence="9" type="ORF">GBAR_LOCUS1455</name>
</gene>
<evidence type="ECO:0000256" key="2">
    <source>
        <dbReference type="ARBA" id="ARBA00009626"/>
    </source>
</evidence>
<dbReference type="InterPro" id="IPR019258">
    <property type="entry name" value="Mediator_Med4"/>
</dbReference>
<accession>A0AA35W0W7</accession>
<evidence type="ECO:0000256" key="4">
    <source>
        <dbReference type="ARBA" id="ARBA00023015"/>
    </source>
</evidence>
<keyword evidence="10" id="KW-1185">Reference proteome</keyword>
<protein>
    <recommendedName>
        <fullName evidence="3">Mediator of RNA polymerase II transcription subunit 4</fullName>
    </recommendedName>
    <alternativeName>
        <fullName evidence="7">Mediator complex subunit 4</fullName>
    </alternativeName>
</protein>
<sequence>MPHACKMDGKMAEGDSVKVKLQRNLADFSILTRKLLEGVAGDTPIRPMTSLAGSDQTFTTVIDQLIERDRDIQQLVEKALEMRLRQAELERVEGQLEKRNQDIGELQARLQDAEKLLVRLCTIQPL</sequence>
<evidence type="ECO:0000313" key="9">
    <source>
        <dbReference type="EMBL" id="CAI7994469.1"/>
    </source>
</evidence>
<comment type="caution">
    <text evidence="9">The sequence shown here is derived from an EMBL/GenBank/DDBJ whole genome shotgun (WGS) entry which is preliminary data.</text>
</comment>
<dbReference type="GO" id="GO:0006357">
    <property type="term" value="P:regulation of transcription by RNA polymerase II"/>
    <property type="evidence" value="ECO:0007669"/>
    <property type="project" value="InterPro"/>
</dbReference>
<reference evidence="9" key="1">
    <citation type="submission" date="2023-03" db="EMBL/GenBank/DDBJ databases">
        <authorList>
            <person name="Steffen K."/>
            <person name="Cardenas P."/>
        </authorList>
    </citation>
    <scope>NUCLEOTIDE SEQUENCE</scope>
</reference>
<dbReference type="Proteomes" id="UP001174909">
    <property type="component" value="Unassembled WGS sequence"/>
</dbReference>